<keyword evidence="9 12" id="KW-0961">Cell wall biogenesis/degradation</keyword>
<dbReference type="Gene3D" id="3.65.10.10">
    <property type="entry name" value="Enolpyruvate transferase domain"/>
    <property type="match status" value="2"/>
</dbReference>
<dbReference type="GO" id="GO:0008760">
    <property type="term" value="F:UDP-N-acetylglucosamine 1-carboxyvinyltransferase activity"/>
    <property type="evidence" value="ECO:0007669"/>
    <property type="project" value="UniProtKB-UniRule"/>
</dbReference>
<evidence type="ECO:0000256" key="7">
    <source>
        <dbReference type="ARBA" id="ARBA00022984"/>
    </source>
</evidence>
<dbReference type="PANTHER" id="PTHR43783:SF1">
    <property type="entry name" value="UDP-N-ACETYLGLUCOSAMINE 1-CARBOXYVINYLTRANSFERASE"/>
    <property type="match status" value="1"/>
</dbReference>
<evidence type="ECO:0000256" key="9">
    <source>
        <dbReference type="ARBA" id="ARBA00023316"/>
    </source>
</evidence>
<comment type="caution">
    <text evidence="12">Lacks conserved residue(s) required for the propagation of feature annotation.</text>
</comment>
<name>A0A917NME6_9PROT</name>
<feature type="active site" description="Proton donor" evidence="12">
    <location>
        <position position="139"/>
    </location>
</feature>
<evidence type="ECO:0000256" key="4">
    <source>
        <dbReference type="ARBA" id="ARBA00022618"/>
    </source>
</evidence>
<dbReference type="InterPro" id="IPR005750">
    <property type="entry name" value="UDP_GlcNAc_COvinyl_MurA"/>
</dbReference>
<evidence type="ECO:0000256" key="8">
    <source>
        <dbReference type="ARBA" id="ARBA00023306"/>
    </source>
</evidence>
<dbReference type="InterPro" id="IPR050068">
    <property type="entry name" value="MurA_subfamily"/>
</dbReference>
<sequence>MAPAEARMRDAAPWWRPDPGESLCIEGGHRLSGAWRVGGAKNAVLPLMVAALLTPHLVTLRRVPAILDVAVLSGLLRRLGAGLAWSQDAAGLSLTICADTVRPRDVDAELVARMRASVLLLGALLARCGEARLPMPGGDAIGLRGVDFHLAGLRAMGATIDLIGGVIEAHAPRGLHGAAIDLPMPSVGATENLLIAAVLARGTTEIRNAAREPEVTDLAQCLVAMGAVIEGIGGPVLVIEGDRPLRGAQHAVLPDRIEIGTMACAAALTDGDLLLQGADAALLGAAGPILAEAGVALTPVAEGLVARRAPGGLVGVDLRTAPFPGFATDLQSPAMALLATATGASAITETIFEQRFRHVDELRRMGAEITLHGRTAWLRGVPRLAGAPVTGTDVRAAAALLLAGLGAAGVTELRGLDHLDRGHEAMVARLLACGAAVERR</sequence>
<keyword evidence="4 12" id="KW-0132">Cell division</keyword>
<dbReference type="EC" id="2.5.1.7" evidence="12"/>
<comment type="caution">
    <text evidence="14">The sequence shown here is derived from an EMBL/GenBank/DDBJ whole genome shotgun (WGS) entry which is preliminary data.</text>
</comment>
<dbReference type="GO" id="GO:0019277">
    <property type="term" value="P:UDP-N-acetylgalactosamine biosynthetic process"/>
    <property type="evidence" value="ECO:0007669"/>
    <property type="project" value="InterPro"/>
</dbReference>
<dbReference type="PANTHER" id="PTHR43783">
    <property type="entry name" value="UDP-N-ACETYLGLUCOSAMINE 1-CARBOXYVINYLTRANSFERASE"/>
    <property type="match status" value="1"/>
</dbReference>
<evidence type="ECO:0000256" key="5">
    <source>
        <dbReference type="ARBA" id="ARBA00022679"/>
    </source>
</evidence>
<evidence type="ECO:0000256" key="10">
    <source>
        <dbReference type="ARBA" id="ARBA00038367"/>
    </source>
</evidence>
<dbReference type="Proteomes" id="UP000661507">
    <property type="component" value="Unassembled WGS sequence"/>
</dbReference>
<dbReference type="NCBIfam" id="NF006873">
    <property type="entry name" value="PRK09369.1"/>
    <property type="match status" value="1"/>
</dbReference>
<keyword evidence="6 12" id="KW-0133">Cell shape</keyword>
<dbReference type="InterPro" id="IPR001986">
    <property type="entry name" value="Enolpyruvate_Tfrase_dom"/>
</dbReference>
<dbReference type="SUPFAM" id="SSF55205">
    <property type="entry name" value="EPT/RTPC-like"/>
    <property type="match status" value="1"/>
</dbReference>
<keyword evidence="7 12" id="KW-0573">Peptidoglycan synthesis</keyword>
<comment type="pathway">
    <text evidence="2 12">Cell wall biogenesis; peptidoglycan biosynthesis.</text>
</comment>
<reference evidence="14" key="2">
    <citation type="submission" date="2020-09" db="EMBL/GenBank/DDBJ databases">
        <authorList>
            <person name="Sun Q."/>
            <person name="Zhou Y."/>
        </authorList>
    </citation>
    <scope>NUCLEOTIDE SEQUENCE</scope>
    <source>
        <strain evidence="14">CGMCC 1.3617</strain>
    </source>
</reference>
<keyword evidence="3 12" id="KW-0963">Cytoplasm</keyword>
<evidence type="ECO:0000256" key="11">
    <source>
        <dbReference type="ARBA" id="ARBA00047527"/>
    </source>
</evidence>
<dbReference type="InterPro" id="IPR013792">
    <property type="entry name" value="RNA3'P_cycl/enolpyr_Trfase_a/b"/>
</dbReference>
<dbReference type="InterPro" id="IPR036968">
    <property type="entry name" value="Enolpyruvate_Tfrase_sf"/>
</dbReference>
<protein>
    <recommendedName>
        <fullName evidence="12">UDP-N-acetylglucosamine 1-carboxyvinyltransferase</fullName>
        <ecNumber evidence="12">2.5.1.7</ecNumber>
    </recommendedName>
    <alternativeName>
        <fullName evidence="12">Enoylpyruvate transferase</fullName>
    </alternativeName>
    <alternativeName>
        <fullName evidence="12">UDP-N-acetylglucosamine enolpyruvyl transferase</fullName>
        <shortName evidence="12">EPT</shortName>
    </alternativeName>
</protein>
<dbReference type="Pfam" id="PF00275">
    <property type="entry name" value="EPSP_synthase"/>
    <property type="match status" value="1"/>
</dbReference>
<accession>A0A917NME6</accession>
<feature type="binding site" evidence="12">
    <location>
        <position position="351"/>
    </location>
    <ligand>
        <name>UDP-N-acetyl-alpha-D-glucosamine</name>
        <dbReference type="ChEBI" id="CHEBI:57705"/>
    </ligand>
</feature>
<feature type="binding site" evidence="12">
    <location>
        <begin position="41"/>
        <end position="42"/>
    </location>
    <ligand>
        <name>phosphoenolpyruvate</name>
        <dbReference type="ChEBI" id="CHEBI:58702"/>
    </ligand>
</feature>
<dbReference type="GO" id="GO:0071555">
    <property type="term" value="P:cell wall organization"/>
    <property type="evidence" value="ECO:0007669"/>
    <property type="project" value="UniProtKB-KW"/>
</dbReference>
<evidence type="ECO:0000313" key="14">
    <source>
        <dbReference type="EMBL" id="GGJ11859.1"/>
    </source>
</evidence>
<dbReference type="CDD" id="cd01555">
    <property type="entry name" value="UdpNAET"/>
    <property type="match status" value="1"/>
</dbReference>
<comment type="subcellular location">
    <subcellularLocation>
        <location evidence="1 12">Cytoplasm</location>
    </subcellularLocation>
</comment>
<proteinExistence type="inferred from homology"/>
<dbReference type="AlphaFoldDB" id="A0A917NME6"/>
<evidence type="ECO:0000256" key="2">
    <source>
        <dbReference type="ARBA" id="ARBA00004752"/>
    </source>
</evidence>
<dbReference type="HAMAP" id="MF_00111">
    <property type="entry name" value="MurA"/>
    <property type="match status" value="1"/>
</dbReference>
<evidence type="ECO:0000313" key="15">
    <source>
        <dbReference type="Proteomes" id="UP000661507"/>
    </source>
</evidence>
<feature type="domain" description="Enolpyruvate transferase" evidence="13">
    <location>
        <begin position="26"/>
        <end position="427"/>
    </location>
</feature>
<feature type="binding site" evidence="12">
    <location>
        <position position="115"/>
    </location>
    <ligand>
        <name>UDP-N-acetyl-alpha-D-glucosamine</name>
        <dbReference type="ChEBI" id="CHEBI:57705"/>
    </ligand>
</feature>
<reference evidence="14" key="1">
    <citation type="journal article" date="2014" name="Int. J. Syst. Evol. Microbiol.">
        <title>Complete genome sequence of Corynebacterium casei LMG S-19264T (=DSM 44701T), isolated from a smear-ripened cheese.</title>
        <authorList>
            <consortium name="US DOE Joint Genome Institute (JGI-PGF)"/>
            <person name="Walter F."/>
            <person name="Albersmeier A."/>
            <person name="Kalinowski J."/>
            <person name="Ruckert C."/>
        </authorList>
    </citation>
    <scope>NUCLEOTIDE SEQUENCE</scope>
    <source>
        <strain evidence="14">CGMCC 1.3617</strain>
    </source>
</reference>
<evidence type="ECO:0000259" key="13">
    <source>
        <dbReference type="Pfam" id="PF00275"/>
    </source>
</evidence>
<dbReference type="GO" id="GO:0005737">
    <property type="term" value="C:cytoplasm"/>
    <property type="evidence" value="ECO:0007669"/>
    <property type="project" value="UniProtKB-SubCell"/>
</dbReference>
<dbReference type="GO" id="GO:0008360">
    <property type="term" value="P:regulation of cell shape"/>
    <property type="evidence" value="ECO:0007669"/>
    <property type="project" value="UniProtKB-KW"/>
</dbReference>
<evidence type="ECO:0000256" key="6">
    <source>
        <dbReference type="ARBA" id="ARBA00022960"/>
    </source>
</evidence>
<feature type="binding site" evidence="12">
    <location>
        <position position="329"/>
    </location>
    <ligand>
        <name>UDP-N-acetyl-alpha-D-glucosamine</name>
        <dbReference type="ChEBI" id="CHEBI:57705"/>
    </ligand>
</feature>
<evidence type="ECO:0000256" key="3">
    <source>
        <dbReference type="ARBA" id="ARBA00022490"/>
    </source>
</evidence>
<gene>
    <name evidence="12 14" type="primary">murA</name>
    <name evidence="14" type="ORF">GCM10011320_18830</name>
</gene>
<comment type="function">
    <text evidence="12">Cell wall formation. Adds enolpyruvyl to UDP-N-acetylglucosamine.</text>
</comment>
<dbReference type="GO" id="GO:0009252">
    <property type="term" value="P:peptidoglycan biosynthetic process"/>
    <property type="evidence" value="ECO:0007669"/>
    <property type="project" value="UniProtKB-UniRule"/>
</dbReference>
<evidence type="ECO:0000256" key="12">
    <source>
        <dbReference type="HAMAP-Rule" id="MF_00111"/>
    </source>
</evidence>
<comment type="catalytic activity">
    <reaction evidence="11 12">
        <text>phosphoenolpyruvate + UDP-N-acetyl-alpha-D-glucosamine = UDP-N-acetyl-3-O-(1-carboxyvinyl)-alpha-D-glucosamine + phosphate</text>
        <dbReference type="Rhea" id="RHEA:18681"/>
        <dbReference type="ChEBI" id="CHEBI:43474"/>
        <dbReference type="ChEBI" id="CHEBI:57705"/>
        <dbReference type="ChEBI" id="CHEBI:58702"/>
        <dbReference type="ChEBI" id="CHEBI:68483"/>
        <dbReference type="EC" id="2.5.1.7"/>
    </reaction>
</comment>
<evidence type="ECO:0000256" key="1">
    <source>
        <dbReference type="ARBA" id="ARBA00004496"/>
    </source>
</evidence>
<dbReference type="GO" id="GO:0051301">
    <property type="term" value="P:cell division"/>
    <property type="evidence" value="ECO:0007669"/>
    <property type="project" value="UniProtKB-KW"/>
</dbReference>
<dbReference type="EMBL" id="BMKW01000004">
    <property type="protein sequence ID" value="GGJ11859.1"/>
    <property type="molecule type" value="Genomic_DNA"/>
</dbReference>
<keyword evidence="15" id="KW-1185">Reference proteome</keyword>
<keyword evidence="8 12" id="KW-0131">Cell cycle</keyword>
<comment type="similarity">
    <text evidence="10 12">Belongs to the EPSP synthase family. MurA subfamily.</text>
</comment>
<dbReference type="NCBIfam" id="TIGR01072">
    <property type="entry name" value="murA"/>
    <property type="match status" value="1"/>
</dbReference>
<organism evidence="14 15">
    <name type="scientific">Neoroseomonas lacus</name>
    <dbReference type="NCBI Taxonomy" id="287609"/>
    <lineage>
        <taxon>Bacteria</taxon>
        <taxon>Pseudomonadati</taxon>
        <taxon>Pseudomonadota</taxon>
        <taxon>Alphaproteobacteria</taxon>
        <taxon>Acetobacterales</taxon>
        <taxon>Acetobacteraceae</taxon>
        <taxon>Neoroseomonas</taxon>
    </lineage>
</organism>
<keyword evidence="5 12" id="KW-0808">Transferase</keyword>